<keyword evidence="9" id="KW-0998">Cell outer membrane</keyword>
<feature type="domain" description="GspD-like N0" evidence="14">
    <location>
        <begin position="19"/>
        <end position="87"/>
    </location>
</feature>
<dbReference type="GO" id="GO:0009279">
    <property type="term" value="C:cell outer membrane"/>
    <property type="evidence" value="ECO:0007669"/>
    <property type="project" value="UniProtKB-SubCell"/>
</dbReference>
<evidence type="ECO:0000256" key="10">
    <source>
        <dbReference type="RuleBase" id="RU004004"/>
    </source>
</evidence>
<dbReference type="Pfam" id="PF00263">
    <property type="entry name" value="Secretin"/>
    <property type="match status" value="1"/>
</dbReference>
<evidence type="ECO:0000259" key="14">
    <source>
        <dbReference type="Pfam" id="PF21305"/>
    </source>
</evidence>
<dbReference type="PANTHER" id="PTHR30332">
    <property type="entry name" value="PROBABLE GENERAL SECRETION PATHWAY PROTEIN D"/>
    <property type="match status" value="1"/>
</dbReference>
<keyword evidence="6" id="KW-0732">Signal</keyword>
<feature type="domain" description="Type II/III secretion system secretin-like" evidence="12">
    <location>
        <begin position="494"/>
        <end position="663"/>
    </location>
</feature>
<feature type="region of interest" description="Disordered" evidence="11">
    <location>
        <begin position="278"/>
        <end position="342"/>
    </location>
</feature>
<evidence type="ECO:0000259" key="12">
    <source>
        <dbReference type="Pfam" id="PF00263"/>
    </source>
</evidence>
<dbReference type="InterPro" id="IPR050810">
    <property type="entry name" value="Bact_Secretion_Sys_Channel"/>
</dbReference>
<dbReference type="InterPro" id="IPR038591">
    <property type="entry name" value="NolW-like_sf"/>
</dbReference>
<dbReference type="InterPro" id="IPR013356">
    <property type="entry name" value="T2SS_GspD"/>
</dbReference>
<evidence type="ECO:0000259" key="13">
    <source>
        <dbReference type="Pfam" id="PF03958"/>
    </source>
</evidence>
<feature type="compositionally biased region" description="Basic and acidic residues" evidence="11">
    <location>
        <begin position="713"/>
        <end position="730"/>
    </location>
</feature>
<comment type="subcellular location">
    <subcellularLocation>
        <location evidence="1 10">Cell outer membrane</location>
    </subcellularLocation>
</comment>
<keyword evidence="8" id="KW-0472">Membrane</keyword>
<dbReference type="Pfam" id="PF21305">
    <property type="entry name" value="type_II_gspD_N0"/>
    <property type="match status" value="1"/>
</dbReference>
<reference evidence="16" key="1">
    <citation type="submission" date="2017-04" db="EMBL/GenBank/DDBJ databases">
        <authorList>
            <person name="Varghese N."/>
            <person name="Submissions S."/>
        </authorList>
    </citation>
    <scope>NUCLEOTIDE SEQUENCE [LARGE SCALE GENOMIC DNA]</scope>
    <source>
        <strain evidence="16">Ballard 720</strain>
    </source>
</reference>
<dbReference type="Gene3D" id="3.30.1370.120">
    <property type="match status" value="3"/>
</dbReference>
<evidence type="ECO:0000256" key="1">
    <source>
        <dbReference type="ARBA" id="ARBA00004442"/>
    </source>
</evidence>
<feature type="compositionally biased region" description="Gly residues" evidence="11">
    <location>
        <begin position="326"/>
        <end position="339"/>
    </location>
</feature>
<feature type="compositionally biased region" description="Basic and acidic residues" evidence="11">
    <location>
        <begin position="675"/>
        <end position="699"/>
    </location>
</feature>
<evidence type="ECO:0000256" key="11">
    <source>
        <dbReference type="SAM" id="MobiDB-lite"/>
    </source>
</evidence>
<dbReference type="InterPro" id="IPR049371">
    <property type="entry name" value="GspD-like_N0"/>
</dbReference>
<dbReference type="GO" id="GO:0015628">
    <property type="term" value="P:protein secretion by the type II secretion system"/>
    <property type="evidence" value="ECO:0007669"/>
    <property type="project" value="InterPro"/>
</dbReference>
<feature type="domain" description="NolW-like" evidence="13">
    <location>
        <begin position="255"/>
        <end position="398"/>
    </location>
</feature>
<dbReference type="InterPro" id="IPR004846">
    <property type="entry name" value="T2SS/T3SS_dom"/>
</dbReference>
<dbReference type="Pfam" id="PF03958">
    <property type="entry name" value="Secretin_N"/>
    <property type="match status" value="3"/>
</dbReference>
<dbReference type="EMBL" id="FXAH01000003">
    <property type="protein sequence ID" value="SMF19107.1"/>
    <property type="molecule type" value="Genomic_DNA"/>
</dbReference>
<feature type="domain" description="NolW-like" evidence="13">
    <location>
        <begin position="178"/>
        <end position="248"/>
    </location>
</feature>
<evidence type="ECO:0000256" key="5">
    <source>
        <dbReference type="ARBA" id="ARBA00022692"/>
    </source>
</evidence>
<dbReference type="NCBIfam" id="TIGR02517">
    <property type="entry name" value="type_II_gspD"/>
    <property type="match status" value="1"/>
</dbReference>
<proteinExistence type="inferred from homology"/>
<evidence type="ECO:0000256" key="4">
    <source>
        <dbReference type="ARBA" id="ARBA00022452"/>
    </source>
</evidence>
<dbReference type="InterPro" id="IPR005644">
    <property type="entry name" value="NolW-like"/>
</dbReference>
<comment type="similarity">
    <text evidence="2">Belongs to the bacterial secretin family. GSP D subfamily.</text>
</comment>
<evidence type="ECO:0000313" key="15">
    <source>
        <dbReference type="EMBL" id="SMF19107.1"/>
    </source>
</evidence>
<evidence type="ECO:0000256" key="3">
    <source>
        <dbReference type="ARBA" id="ARBA00022448"/>
    </source>
</evidence>
<evidence type="ECO:0000256" key="9">
    <source>
        <dbReference type="ARBA" id="ARBA00023237"/>
    </source>
</evidence>
<evidence type="ECO:0000256" key="8">
    <source>
        <dbReference type="ARBA" id="ARBA00023136"/>
    </source>
</evidence>
<sequence>MLAAWWAWAQPVHAQVKLAFTNAEITQVAKTIGAATGRTIVVDPRVKGEISLVSDNPVGRDNALKTLGAALRMRGFALVTDHDVMKIVPEADAKLQGVPTYVGNTPQARGDTVVTQVFRLKSASAANLMPALRTLITPNNAIAAYPGDNALIVTDYADNVRRIASIIAGLDKNETRNTAVIELQHESAVDLAPVVLKLLDPGALGNTDASLKVLVTADPRLNALLLKATDPSRIAEARALIAQLDAPTRVAGNMHVVHLEHADARDLARVLRGMLGQSSGLDSSNDKSKPQGFGDGKTTGAGGTGAIGGSSDSTGTAGVPPLPSGGLSGSGGASSGGYGATKTSEGGLIAEAKSDDMANGTGMIQPDPATNSLVITAPEPVYRSLRNVIDQLDVRRPQVYLEAMIVEMTATSAANLGVQWQGAIQSKGGNNAVYGGTNFNTSTSQGIVNLTAQGQTLSQSLSNAAATTLLNNGINIGLIHNFGKFFGLGALVQALSTINNATILSSPNLITLDNEEARIVVGANVPVETGSYATATATSSTGVTAFNTYTRQDVGIVLHVKPQITKGGVIKLLIYSEDSSVDPASTNNPGGVTIIKRSVQSTVLADDGEIIVLGGLIQDDYAEGNNKVPWLGDIPVIGSLFRAENKSRTKTNVMVFLRPVIIRDAEMTASVSEKRYGEIRQESERNTTDNRIVGDRDRPIVPPLQSGPAPSGWDRRERDERGGVGEDAQREGSAGSGEARHARTPSTDAAGTALSPRNGGVTP</sequence>
<feature type="compositionally biased region" description="Gly residues" evidence="11">
    <location>
        <begin position="293"/>
        <end position="308"/>
    </location>
</feature>
<name>A0A1X7DPD1_TRICW</name>
<keyword evidence="16" id="KW-1185">Reference proteome</keyword>
<feature type="domain" description="NolW-like" evidence="13">
    <location>
        <begin position="115"/>
        <end position="174"/>
    </location>
</feature>
<dbReference type="Proteomes" id="UP000192911">
    <property type="component" value="Unassembled WGS sequence"/>
</dbReference>
<dbReference type="AlphaFoldDB" id="A0A1X7DPD1"/>
<evidence type="ECO:0000313" key="16">
    <source>
        <dbReference type="Proteomes" id="UP000192911"/>
    </source>
</evidence>
<organism evidence="15 16">
    <name type="scientific">Trinickia caryophylli</name>
    <name type="common">Paraburkholderia caryophylli</name>
    <dbReference type="NCBI Taxonomy" id="28094"/>
    <lineage>
        <taxon>Bacteria</taxon>
        <taxon>Pseudomonadati</taxon>
        <taxon>Pseudomonadota</taxon>
        <taxon>Betaproteobacteria</taxon>
        <taxon>Burkholderiales</taxon>
        <taxon>Burkholderiaceae</taxon>
        <taxon>Trinickia</taxon>
    </lineage>
</organism>
<feature type="compositionally biased region" description="Low complexity" evidence="11">
    <location>
        <begin position="309"/>
        <end position="319"/>
    </location>
</feature>
<keyword evidence="3 10" id="KW-0813">Transport</keyword>
<protein>
    <submittedName>
        <fullName evidence="15">General secretion pathway protein D</fullName>
    </submittedName>
</protein>
<accession>A0A1X7DPD1</accession>
<evidence type="ECO:0000256" key="2">
    <source>
        <dbReference type="ARBA" id="ARBA00006980"/>
    </source>
</evidence>
<gene>
    <name evidence="15" type="ORF">SAMN06295900_103484</name>
</gene>
<evidence type="ECO:0000256" key="7">
    <source>
        <dbReference type="ARBA" id="ARBA00022927"/>
    </source>
</evidence>
<keyword evidence="7" id="KW-0653">Protein transport</keyword>
<keyword evidence="5" id="KW-0812">Transmembrane</keyword>
<feature type="region of interest" description="Disordered" evidence="11">
    <location>
        <begin position="675"/>
        <end position="763"/>
    </location>
</feature>
<dbReference type="InterPro" id="IPR001775">
    <property type="entry name" value="GspD/PilQ"/>
</dbReference>
<dbReference type="PANTHER" id="PTHR30332:SF24">
    <property type="entry name" value="SECRETIN GSPD-RELATED"/>
    <property type="match status" value="1"/>
</dbReference>
<dbReference type="STRING" id="28094.SAMN06295900_103484"/>
<evidence type="ECO:0000256" key="6">
    <source>
        <dbReference type="ARBA" id="ARBA00022729"/>
    </source>
</evidence>
<dbReference type="GO" id="GO:0015627">
    <property type="term" value="C:type II protein secretion system complex"/>
    <property type="evidence" value="ECO:0007669"/>
    <property type="project" value="InterPro"/>
</dbReference>
<dbReference type="PRINTS" id="PR00811">
    <property type="entry name" value="BCTERIALGSPD"/>
</dbReference>
<keyword evidence="4" id="KW-1134">Transmembrane beta strand</keyword>